<dbReference type="PROSITE" id="PS50983">
    <property type="entry name" value="FE_B12_PBP"/>
    <property type="match status" value="1"/>
</dbReference>
<dbReference type="CDD" id="cd01146">
    <property type="entry name" value="FhuD"/>
    <property type="match status" value="1"/>
</dbReference>
<feature type="signal peptide" evidence="5">
    <location>
        <begin position="1"/>
        <end position="24"/>
    </location>
</feature>
<dbReference type="Gene3D" id="3.40.50.1980">
    <property type="entry name" value="Nitrogenase molybdenum iron protein domain"/>
    <property type="match status" value="2"/>
</dbReference>
<evidence type="ECO:0000256" key="2">
    <source>
        <dbReference type="ARBA" id="ARBA00008814"/>
    </source>
</evidence>
<feature type="chain" id="PRO_5037986584" evidence="5">
    <location>
        <begin position="25"/>
        <end position="316"/>
    </location>
</feature>
<evidence type="ECO:0000259" key="6">
    <source>
        <dbReference type="PROSITE" id="PS50983"/>
    </source>
</evidence>
<keyword evidence="8" id="KW-1185">Reference proteome</keyword>
<gene>
    <name evidence="7" type="primary">fecB</name>
    <name evidence="7" type="ORF">GCM10008957_39750</name>
</gene>
<dbReference type="Pfam" id="PF01497">
    <property type="entry name" value="Peripla_BP_2"/>
    <property type="match status" value="1"/>
</dbReference>
<evidence type="ECO:0000256" key="5">
    <source>
        <dbReference type="SAM" id="SignalP"/>
    </source>
</evidence>
<reference evidence="7" key="1">
    <citation type="journal article" date="2014" name="Int. J. Syst. Evol. Microbiol.">
        <title>Complete genome sequence of Corynebacterium casei LMG S-19264T (=DSM 44701T), isolated from a smear-ripened cheese.</title>
        <authorList>
            <consortium name="US DOE Joint Genome Institute (JGI-PGF)"/>
            <person name="Walter F."/>
            <person name="Albersmeier A."/>
            <person name="Kalinowski J."/>
            <person name="Ruckert C."/>
        </authorList>
    </citation>
    <scope>NUCLEOTIDE SEQUENCE</scope>
    <source>
        <strain evidence="7">JCM 31311</strain>
    </source>
</reference>
<evidence type="ECO:0000313" key="8">
    <source>
        <dbReference type="Proteomes" id="UP000603865"/>
    </source>
</evidence>
<organism evidence="7 8">
    <name type="scientific">Deinococcus ruber</name>
    <dbReference type="NCBI Taxonomy" id="1848197"/>
    <lineage>
        <taxon>Bacteria</taxon>
        <taxon>Thermotogati</taxon>
        <taxon>Deinococcota</taxon>
        <taxon>Deinococci</taxon>
        <taxon>Deinococcales</taxon>
        <taxon>Deinococcaceae</taxon>
        <taxon>Deinococcus</taxon>
    </lineage>
</organism>
<reference evidence="7" key="2">
    <citation type="submission" date="2020-09" db="EMBL/GenBank/DDBJ databases">
        <authorList>
            <person name="Sun Q."/>
            <person name="Ohkuma M."/>
        </authorList>
    </citation>
    <scope>NUCLEOTIDE SEQUENCE</scope>
    <source>
        <strain evidence="7">JCM 31311</strain>
    </source>
</reference>
<dbReference type="InterPro" id="IPR051313">
    <property type="entry name" value="Bact_iron-sidero_bind"/>
</dbReference>
<dbReference type="GO" id="GO:1901678">
    <property type="term" value="P:iron coordination entity transport"/>
    <property type="evidence" value="ECO:0007669"/>
    <property type="project" value="UniProtKB-ARBA"/>
</dbReference>
<comment type="subcellular location">
    <subcellularLocation>
        <location evidence="1">Cell envelope</location>
    </subcellularLocation>
</comment>
<dbReference type="PANTHER" id="PTHR30532">
    <property type="entry name" value="IRON III DICITRATE-BINDING PERIPLASMIC PROTEIN"/>
    <property type="match status" value="1"/>
</dbReference>
<proteinExistence type="inferred from homology"/>
<keyword evidence="3" id="KW-0813">Transport</keyword>
<dbReference type="GO" id="GO:0030288">
    <property type="term" value="C:outer membrane-bounded periplasmic space"/>
    <property type="evidence" value="ECO:0007669"/>
    <property type="project" value="TreeGrafter"/>
</dbReference>
<evidence type="ECO:0000256" key="1">
    <source>
        <dbReference type="ARBA" id="ARBA00004196"/>
    </source>
</evidence>
<feature type="domain" description="Fe/B12 periplasmic-binding" evidence="6">
    <location>
        <begin position="44"/>
        <end position="306"/>
    </location>
</feature>
<dbReference type="RefSeq" id="WP_189092242.1">
    <property type="nucleotide sequence ID" value="NZ_BMQL01000032.1"/>
</dbReference>
<keyword evidence="4 5" id="KW-0732">Signal</keyword>
<sequence>MNRVSKLAFTAVFTCAALIGSAFADPITVQTANGPLTLPQPARRVIALEYSYLDTLEALGVKAVGAATTTQGGDRGVPDYLRARTRGVTAVGSRAQPNLEAAFALKPDLILADTLGQKTALAALGRIAPTAAYDNRRGSYDDVLAQVLDIGRLVGREAQARQLLAEQANLRAKASAFTKKSAPGLVVAVATEGSFTVHSSDSFIGSLLGKLGRRNLAAPQGGNTQYDLSLEGLVALNPGTLVVLTGADETPTVRAWAKTPLWQKLSAVQRGRVYEFDRDLWTRSRGPIALRSIFAQMISSGLLGDRTPTAPYQFRP</sequence>
<comment type="similarity">
    <text evidence="2">Belongs to the bacterial solute-binding protein 8 family.</text>
</comment>
<evidence type="ECO:0000256" key="3">
    <source>
        <dbReference type="ARBA" id="ARBA00022448"/>
    </source>
</evidence>
<dbReference type="AlphaFoldDB" id="A0A918CI12"/>
<dbReference type="EMBL" id="BMQL01000032">
    <property type="protein sequence ID" value="GGR23999.1"/>
    <property type="molecule type" value="Genomic_DNA"/>
</dbReference>
<dbReference type="Proteomes" id="UP000603865">
    <property type="component" value="Unassembled WGS sequence"/>
</dbReference>
<evidence type="ECO:0000313" key="7">
    <source>
        <dbReference type="EMBL" id="GGR23999.1"/>
    </source>
</evidence>
<protein>
    <submittedName>
        <fullName evidence="7">Iron siderophore-binding protein</fullName>
    </submittedName>
</protein>
<evidence type="ECO:0000256" key="4">
    <source>
        <dbReference type="ARBA" id="ARBA00022729"/>
    </source>
</evidence>
<dbReference type="InterPro" id="IPR002491">
    <property type="entry name" value="ABC_transptr_periplasmic_BD"/>
</dbReference>
<comment type="caution">
    <text evidence="7">The sequence shown here is derived from an EMBL/GenBank/DDBJ whole genome shotgun (WGS) entry which is preliminary data.</text>
</comment>
<accession>A0A918CI12</accession>
<dbReference type="PANTHER" id="PTHR30532:SF1">
    <property type="entry name" value="IRON(3+)-HYDROXAMATE-BINDING PROTEIN FHUD"/>
    <property type="match status" value="1"/>
</dbReference>
<name>A0A918CI12_9DEIO</name>
<dbReference type="SUPFAM" id="SSF53807">
    <property type="entry name" value="Helical backbone' metal receptor"/>
    <property type="match status" value="1"/>
</dbReference>